<keyword evidence="5" id="KW-0732">Signal</keyword>
<dbReference type="eggNOG" id="COG4733">
    <property type="taxonomic scope" value="Bacteria"/>
</dbReference>
<dbReference type="EMBL" id="CP001104">
    <property type="protein sequence ID" value="ACR72234.1"/>
    <property type="molecule type" value="Genomic_DNA"/>
</dbReference>
<organism evidence="7 8">
    <name type="scientific">Lachnospira eligens (strain ATCC 27750 / DSM 3376 / VPI C15-48 / C15-B4)</name>
    <name type="common">Eubacterium eligens</name>
    <dbReference type="NCBI Taxonomy" id="515620"/>
    <lineage>
        <taxon>Bacteria</taxon>
        <taxon>Bacillati</taxon>
        <taxon>Bacillota</taxon>
        <taxon>Clostridia</taxon>
        <taxon>Lachnospirales</taxon>
        <taxon>Lachnospiraceae</taxon>
        <taxon>Lachnospira</taxon>
    </lineage>
</organism>
<accession>C4Z0X1</accession>
<dbReference type="Proteomes" id="UP000001476">
    <property type="component" value="Chromosome"/>
</dbReference>
<proteinExistence type="inferred from homology"/>
<evidence type="ECO:0000256" key="3">
    <source>
        <dbReference type="ARBA" id="ARBA00023085"/>
    </source>
</evidence>
<sequence>MRRTRKLKKAVGVAAVVAMTATMLPVGVVTQNFGVSKIVHAEEQEQAKSKVLDTIWNSVEIGEHTGKGSYTYDSSAKTVVVTGAGTKFDKDKGNDNLSYSYFNAKGDVTITAKMKVSGSGNAQAGVLVRNDASEPGSQSEAIYADFGKNQIRYGRHGGKNGANPLGSAKAGDEVYVKIQIVGQVVSYYVSATSEFPEKPTKSETLSGIDTKTVGFFATEGATATFSDVKITSEYNQDDNKVKKVVFDSNVGELKATHTTSAAYSGKYIEGNKYEEVADGNILKITQTRSKADKGNIREDKHIDYLLFPEISENLTITADITVNSVDSGTDKQGIAIGQFSTKEKQKTSLDVVHFQKNKVYQHTYGNRGTGNCGDPKTSTLADAIGGTYTVSYSKKADNKAEVKIVSASGNVLVDTEANGATIDLAQDVIDSALQSGKSVNYGFAFSGISVDLANVKLINEAGEIVYDMNDYYIAVGVAPVINNATAKVADDRNSISVNWDIATEGTGNIKYQVYVSKDGADYVKAGDSKVNSYTYSVKEDGSYKFKVVPVGGDTKGTAIETNAVSLKTPLAKTILSAKGTDKSIELSWTAVEGATEYDIYKAFGSDGKAEIVKTVGDLSYTDSDIKAEEPYYYYIVAKNADNTSNPSETLQVLASNGHTGEYVYENEAAKLEVVAKDNDTVFADKASVAMKSDRAGTVKMVVNGNETIAKKVNADEAFILEASSLVKGRNDVEVLFKDETGKTTRKIFNFVSNPDYNIVVDSAFTGKDGDVVDGYATYKTVQAAVNSISADNAESKVIFIKNGEYNERVTVEVPNVSLLGEDAEKTHIYYSAALADKTATDMWTRNAMYVGSDADGFTAENLTVENSFAYTNGSDQQADALCIVADKTACVNVRLVGYQDTLLTDSRVKGSDGNYEVTRQYFSKCYITGNVDFIYGAGTSYFDDCDIVARYTEYKADGCFTAGRTYASTDYGYVFNNCRFIAEDKVADDSYRMARPWGKDDSTTFINCYLGRAIIDSGYGDMSGNSYKNARFAEYGSYGPGYVLDNDRPLLSSTQASVYAMNNVLGDYDASAVVNALYKTDTPSTPDESKPVDPTPDSPKPSAPTLDTDVSIDTGKDAPSVEVKESVSDLIDNILSDDQKKDAEGKDVKIVLSVNKDIGVNEDDKKAAEKKLAELSSGKKAGMYLDIDLNVMIGNGNISVTETKKPIAIEVSVPDELINTDANKTRKYSVLRVHNGNVDVLDATYDENTKKILFKSDVFSTYILVYEDTVKNPVPENPSPEDPTTEVPSGTEIKDGDKSAQTGDKSPIAALVSLLGLSGLGIFASTKKKRV</sequence>
<gene>
    <name evidence="7" type="ordered locus">EUBELI_01237</name>
</gene>
<dbReference type="GO" id="GO:0009279">
    <property type="term" value="C:cell outer membrane"/>
    <property type="evidence" value="ECO:0007669"/>
    <property type="project" value="TreeGrafter"/>
</dbReference>
<evidence type="ECO:0000259" key="6">
    <source>
        <dbReference type="PROSITE" id="PS50853"/>
    </source>
</evidence>
<protein>
    <submittedName>
        <fullName evidence="7">Carbohydrate Esterase Family 8-like pectin methylesterase C-terminal bacterial surface anchor</fullName>
    </submittedName>
</protein>
<dbReference type="Gene3D" id="2.60.40.10">
    <property type="entry name" value="Immunoglobulins"/>
    <property type="match status" value="1"/>
</dbReference>
<evidence type="ECO:0000256" key="1">
    <source>
        <dbReference type="ARBA" id="ARBA00008891"/>
    </source>
</evidence>
<dbReference type="GeneID" id="41355956"/>
<dbReference type="Gene3D" id="2.160.20.10">
    <property type="entry name" value="Single-stranded right-handed beta-helix, Pectin lyase-like"/>
    <property type="match status" value="1"/>
</dbReference>
<dbReference type="RefSeq" id="WP_012739469.1">
    <property type="nucleotide sequence ID" value="NC_012778.1"/>
</dbReference>
<name>C4Z0X1_LACE2</name>
<dbReference type="InterPro" id="IPR013783">
    <property type="entry name" value="Ig-like_fold"/>
</dbReference>
<dbReference type="eggNOG" id="COG4677">
    <property type="taxonomic scope" value="Bacteria"/>
</dbReference>
<evidence type="ECO:0000256" key="5">
    <source>
        <dbReference type="SAM" id="SignalP"/>
    </source>
</evidence>
<dbReference type="SMART" id="SM00060">
    <property type="entry name" value="FN3"/>
    <property type="match status" value="2"/>
</dbReference>
<evidence type="ECO:0000256" key="4">
    <source>
        <dbReference type="SAM" id="MobiDB-lite"/>
    </source>
</evidence>
<feature type="signal peptide" evidence="5">
    <location>
        <begin position="1"/>
        <end position="24"/>
    </location>
</feature>
<dbReference type="PANTHER" id="PTHR31321">
    <property type="entry name" value="ACYL-COA THIOESTER HYDROLASE YBHC-RELATED"/>
    <property type="match status" value="1"/>
</dbReference>
<dbReference type="GO" id="GO:0030599">
    <property type="term" value="F:pectinesterase activity"/>
    <property type="evidence" value="ECO:0007669"/>
    <property type="project" value="InterPro"/>
</dbReference>
<comment type="similarity">
    <text evidence="1">Belongs to the pectinesterase family.</text>
</comment>
<feature type="domain" description="Fibronectin type-III" evidence="6">
    <location>
        <begin position="568"/>
        <end position="657"/>
    </location>
</feature>
<feature type="region of interest" description="Disordered" evidence="4">
    <location>
        <begin position="1080"/>
        <end position="1121"/>
    </location>
</feature>
<dbReference type="STRING" id="515620.EUBELI_01237"/>
<evidence type="ECO:0000256" key="2">
    <source>
        <dbReference type="ARBA" id="ARBA00022801"/>
    </source>
</evidence>
<dbReference type="Pfam" id="PF01095">
    <property type="entry name" value="Pectinesterase"/>
    <property type="match status" value="1"/>
</dbReference>
<evidence type="ECO:0000313" key="7">
    <source>
        <dbReference type="EMBL" id="ACR72234.1"/>
    </source>
</evidence>
<keyword evidence="2" id="KW-0378">Hydrolase</keyword>
<feature type="region of interest" description="Disordered" evidence="4">
    <location>
        <begin position="1271"/>
        <end position="1303"/>
    </location>
</feature>
<dbReference type="KEGG" id="eel:EUBELI_01237"/>
<dbReference type="InterPro" id="IPR003961">
    <property type="entry name" value="FN3_dom"/>
</dbReference>
<keyword evidence="3" id="KW-0063">Aspartyl esterase</keyword>
<feature type="chain" id="PRO_5038769183" evidence="5">
    <location>
        <begin position="25"/>
        <end position="1331"/>
    </location>
</feature>
<evidence type="ECO:0000313" key="8">
    <source>
        <dbReference type="Proteomes" id="UP000001476"/>
    </source>
</evidence>
<dbReference type="CDD" id="cd00063">
    <property type="entry name" value="FN3"/>
    <property type="match status" value="1"/>
</dbReference>
<feature type="compositionally biased region" description="Pro residues" evidence="4">
    <location>
        <begin position="1093"/>
        <end position="1102"/>
    </location>
</feature>
<dbReference type="PANTHER" id="PTHR31321:SF57">
    <property type="entry name" value="PECTINESTERASE 53-RELATED"/>
    <property type="match status" value="1"/>
</dbReference>
<reference evidence="7 8" key="1">
    <citation type="journal article" date="2009" name="Proc. Natl. Acad. Sci. U.S.A.">
        <title>Characterizing a model human gut microbiota composed of members of its two dominant bacterial phyla.</title>
        <authorList>
            <person name="Mahowald M.A."/>
            <person name="Rey F.E."/>
            <person name="Seedorf H."/>
            <person name="Turnbaugh P.J."/>
            <person name="Fulton R.S."/>
            <person name="Wollam A."/>
            <person name="Shah N."/>
            <person name="Wang C."/>
            <person name="Magrini V."/>
            <person name="Wilson R.K."/>
            <person name="Cantarel B.L."/>
            <person name="Coutinho P.M."/>
            <person name="Henrissat B."/>
            <person name="Crock L.W."/>
            <person name="Russell A."/>
            <person name="Verberkmoes N.C."/>
            <person name="Hettich R.L."/>
            <person name="Gordon J.I."/>
        </authorList>
    </citation>
    <scope>NUCLEOTIDE SEQUENCE [LARGE SCALE GENOMIC DNA]</scope>
    <source>
        <strain evidence="8">ATCC 27750 / DSM 3376 / VPI C15-48 / C15-B4</strain>
    </source>
</reference>
<dbReference type="GO" id="GO:0042545">
    <property type="term" value="P:cell wall modification"/>
    <property type="evidence" value="ECO:0007669"/>
    <property type="project" value="InterPro"/>
</dbReference>
<dbReference type="InterPro" id="IPR036116">
    <property type="entry name" value="FN3_sf"/>
</dbReference>
<dbReference type="SUPFAM" id="SSF49265">
    <property type="entry name" value="Fibronectin type III"/>
    <property type="match status" value="1"/>
</dbReference>
<dbReference type="InterPro" id="IPR000070">
    <property type="entry name" value="Pectinesterase_cat"/>
</dbReference>
<dbReference type="HOGENOM" id="CLU_259041_0_0_9"/>
<dbReference type="InterPro" id="IPR012334">
    <property type="entry name" value="Pectin_lyas_fold"/>
</dbReference>
<dbReference type="InterPro" id="IPR011050">
    <property type="entry name" value="Pectin_lyase_fold/virulence"/>
</dbReference>
<dbReference type="PROSITE" id="PS50853">
    <property type="entry name" value="FN3"/>
    <property type="match status" value="1"/>
</dbReference>
<dbReference type="SUPFAM" id="SSF51126">
    <property type="entry name" value="Pectin lyase-like"/>
    <property type="match status" value="1"/>
</dbReference>
<keyword evidence="8" id="KW-1185">Reference proteome</keyword>